<protein>
    <submittedName>
        <fullName evidence="2">GyrI-like domain-containing protein</fullName>
    </submittedName>
</protein>
<dbReference type="Pfam" id="PF06445">
    <property type="entry name" value="GyrI-like"/>
    <property type="match status" value="1"/>
</dbReference>
<dbReference type="SUPFAM" id="SSF55136">
    <property type="entry name" value="Probable bacterial effector-binding domain"/>
    <property type="match status" value="1"/>
</dbReference>
<dbReference type="RefSeq" id="WP_193499021.1">
    <property type="nucleotide sequence ID" value="NZ_CP063169.1"/>
</dbReference>
<dbReference type="InterPro" id="IPR029442">
    <property type="entry name" value="GyrI-like"/>
</dbReference>
<dbReference type="Proteomes" id="UP000593758">
    <property type="component" value="Chromosome"/>
</dbReference>
<dbReference type="InterPro" id="IPR010499">
    <property type="entry name" value="AraC_E-bd"/>
</dbReference>
<evidence type="ECO:0000259" key="1">
    <source>
        <dbReference type="SMART" id="SM00871"/>
    </source>
</evidence>
<evidence type="ECO:0000313" key="2">
    <source>
        <dbReference type="EMBL" id="QOR72383.1"/>
    </source>
</evidence>
<dbReference type="SMART" id="SM00871">
    <property type="entry name" value="AraC_E_bind"/>
    <property type="match status" value="1"/>
</dbReference>
<name>A0A7M1T0G9_9MICO</name>
<accession>A0A7M1T0G9</accession>
<dbReference type="Gene3D" id="3.20.80.10">
    <property type="entry name" value="Regulatory factor, effector binding domain"/>
    <property type="match status" value="1"/>
</dbReference>
<dbReference type="InterPro" id="IPR011256">
    <property type="entry name" value="Reg_factor_effector_dom_sf"/>
</dbReference>
<feature type="domain" description="AraC effector-binding" evidence="1">
    <location>
        <begin position="2"/>
        <end position="152"/>
    </location>
</feature>
<evidence type="ECO:0000313" key="3">
    <source>
        <dbReference type="Proteomes" id="UP000593758"/>
    </source>
</evidence>
<dbReference type="EMBL" id="CP063169">
    <property type="protein sequence ID" value="QOR72383.1"/>
    <property type="molecule type" value="Genomic_DNA"/>
</dbReference>
<dbReference type="AlphaFoldDB" id="A0A7M1T0G9"/>
<sequence>MDEIRLMEVVEQPVAAVRARVPVEDLSRCIEQSLRTVLASVSARGARTAGPPFARYRAVAADAVDVEIGFPVDPVVEDSGEVISSTLPAARVVEAIHRGPYDHLAGAYAEIERWMFDHHLTPSEEMWEVYEAGPESDPDPNTWRTRIVWPTVALMLTERNPS</sequence>
<gene>
    <name evidence="2" type="ORF">IM660_09260</name>
</gene>
<keyword evidence="3" id="KW-1185">Reference proteome</keyword>
<reference evidence="2 3" key="1">
    <citation type="submission" date="2020-10" db="EMBL/GenBank/DDBJ databases">
        <title>Haloactinobacterium sp. RN3S43, a bacterium isolated from saline soil.</title>
        <authorList>
            <person name="Sun J.-Q."/>
        </authorList>
    </citation>
    <scope>NUCLEOTIDE SEQUENCE [LARGE SCALE GENOMIC DNA]</scope>
    <source>
        <strain evidence="2 3">RN3S43</strain>
    </source>
</reference>
<proteinExistence type="predicted"/>
<dbReference type="KEGG" id="halt:IM660_09260"/>
<organism evidence="2 3">
    <name type="scientific">Ruania alkalisoli</name>
    <dbReference type="NCBI Taxonomy" id="2779775"/>
    <lineage>
        <taxon>Bacteria</taxon>
        <taxon>Bacillati</taxon>
        <taxon>Actinomycetota</taxon>
        <taxon>Actinomycetes</taxon>
        <taxon>Micrococcales</taxon>
        <taxon>Ruaniaceae</taxon>
        <taxon>Ruania</taxon>
    </lineage>
</organism>